<feature type="chain" id="PRO_5045728235" evidence="9">
    <location>
        <begin position="22"/>
        <end position="994"/>
    </location>
</feature>
<evidence type="ECO:0000256" key="9">
    <source>
        <dbReference type="SAM" id="SignalP"/>
    </source>
</evidence>
<dbReference type="PROSITE" id="PS52016">
    <property type="entry name" value="TONB_DEPENDENT_REC_3"/>
    <property type="match status" value="1"/>
</dbReference>
<evidence type="ECO:0000256" key="8">
    <source>
        <dbReference type="PROSITE-ProRule" id="PRU01360"/>
    </source>
</evidence>
<keyword evidence="12" id="KW-1185">Reference proteome</keyword>
<dbReference type="EMBL" id="JBBNFP010000015">
    <property type="protein sequence ID" value="MEQ2486518.1"/>
    <property type="molecule type" value="Genomic_DNA"/>
</dbReference>
<dbReference type="InterPro" id="IPR023996">
    <property type="entry name" value="TonB-dep_OMP_SusC/RagA"/>
</dbReference>
<evidence type="ECO:0000256" key="5">
    <source>
        <dbReference type="ARBA" id="ARBA00022729"/>
    </source>
</evidence>
<accession>A0ABV1FQ18</accession>
<evidence type="ECO:0000256" key="4">
    <source>
        <dbReference type="ARBA" id="ARBA00022692"/>
    </source>
</evidence>
<dbReference type="InterPro" id="IPR036942">
    <property type="entry name" value="Beta-barrel_TonB_sf"/>
</dbReference>
<keyword evidence="5 9" id="KW-0732">Signal</keyword>
<sequence>MEKRLMTFIACLFLSIGLAMAQSQVSGTVTSAEDGAPVVGASVKVVGTHTGTATDADGHFSLNAPANAKLQISYIGMATQTVKAGRNMDIKLEASSESLSEFVVTGYGTARKLGTIAGSVETISGKTLENRPIANVADAMQGQVAGLQVMTSSGEPSATASMRIRGVTSINASTEPLFILDGSEISQQTFLSINPNDIESMTTLKDASSTAIYGSRAANGVIIVTTKKGKFGEAPTVSVSAQYGISRMTGDKADMMDANQWLAFQEVMDPSLANSANFQAERAYYKKYNIGTDWNKYFFSDSKPTSQIDVSVRGGSQNTAYLLSYGHYKTSGIIDDSNMRRETLRANLETNINPWLKIGSNTNLAFTKYRSSLWGDNANSVYNKTFAARNFLPTQSTHEVLGLDPSDYANSTFEGYGEELRYYDMMGFFNPMWVSSWQPQTTNRVRLNENVFVNINPIKGLNIRTAVGLDANDLRNSRKWTITEDEPDINPTASAAESFSRFYRWTVTNTAEYKFNIAKKHDFTVLLGQESMTSKTVAFGAKADGITDNRLSLMSAGATATVPSHSISEEVRNSWFGMLNYSYADRYFLDLSIRRDGSSLFGENNRWATFGAAAAMWNITKENFMNSTRNWLNDLQFKVSYGSTGNSGISPYMALGLVAAGPLYNGQSGTAIANASNPDLTWETVKTFNLALTGKVLNRITFDLEYYDKTTSNMLMNVPYSYTTGFSSGWGNIAEMYNRGFDFTVGVDIIKNKDWYWNVKLNGNYNKNRITKLLNGVDSYDSGGLHLEVGHSYGDFYGVRWSHVDPRDGQNVWLDLNGNETKNVSDSYQYMSRKSFIAPWSGGLISTLTWKNFELDLQFSGMFNRYMYNNERWFTENPTFATTNNQSNAMFHMWQKPGDITDIAAVDAQYYFGDDRLLENASFVRLKFLQLSYTVPKKWINATHFLKGAKVYFVGRNLLTFTGYKGYDPEVDTDHTLGNYPNTLQISFGAELTF</sequence>
<protein>
    <submittedName>
        <fullName evidence="11">TonB-dependent receptor</fullName>
    </submittedName>
</protein>
<keyword evidence="2 8" id="KW-0813">Transport</keyword>
<dbReference type="NCBIfam" id="TIGR04057">
    <property type="entry name" value="SusC_RagA_signa"/>
    <property type="match status" value="1"/>
</dbReference>
<keyword evidence="3 8" id="KW-1134">Transmembrane beta strand</keyword>
<dbReference type="SUPFAM" id="SSF56935">
    <property type="entry name" value="Porins"/>
    <property type="match status" value="1"/>
</dbReference>
<dbReference type="SUPFAM" id="SSF49464">
    <property type="entry name" value="Carboxypeptidase regulatory domain-like"/>
    <property type="match status" value="1"/>
</dbReference>
<gene>
    <name evidence="11" type="ORF">AAAT34_05530</name>
</gene>
<evidence type="ECO:0000256" key="6">
    <source>
        <dbReference type="ARBA" id="ARBA00023136"/>
    </source>
</evidence>
<comment type="caution">
    <text evidence="11">The sequence shown here is derived from an EMBL/GenBank/DDBJ whole genome shotgun (WGS) entry which is preliminary data.</text>
</comment>
<proteinExistence type="inferred from homology"/>
<dbReference type="Proteomes" id="UP001487296">
    <property type="component" value="Unassembled WGS sequence"/>
</dbReference>
<name>A0ABV1FQ18_9BACT</name>
<evidence type="ECO:0000313" key="12">
    <source>
        <dbReference type="Proteomes" id="UP001487296"/>
    </source>
</evidence>
<dbReference type="InterPro" id="IPR008969">
    <property type="entry name" value="CarboxyPept-like_regulatory"/>
</dbReference>
<evidence type="ECO:0000259" key="10">
    <source>
        <dbReference type="Pfam" id="PF07715"/>
    </source>
</evidence>
<dbReference type="NCBIfam" id="TIGR04056">
    <property type="entry name" value="OMP_RagA_SusC"/>
    <property type="match status" value="1"/>
</dbReference>
<dbReference type="Gene3D" id="2.170.130.10">
    <property type="entry name" value="TonB-dependent receptor, plug domain"/>
    <property type="match status" value="1"/>
</dbReference>
<keyword evidence="6 8" id="KW-0472">Membrane</keyword>
<evidence type="ECO:0000256" key="3">
    <source>
        <dbReference type="ARBA" id="ARBA00022452"/>
    </source>
</evidence>
<evidence type="ECO:0000256" key="2">
    <source>
        <dbReference type="ARBA" id="ARBA00022448"/>
    </source>
</evidence>
<dbReference type="InterPro" id="IPR039426">
    <property type="entry name" value="TonB-dep_rcpt-like"/>
</dbReference>
<feature type="domain" description="TonB-dependent receptor plug" evidence="10">
    <location>
        <begin position="115"/>
        <end position="221"/>
    </location>
</feature>
<keyword evidence="4 8" id="KW-0812">Transmembrane</keyword>
<dbReference type="InterPro" id="IPR023997">
    <property type="entry name" value="TonB-dep_OMP_SusC/RagA_CS"/>
</dbReference>
<dbReference type="Gene3D" id="2.60.40.1120">
    <property type="entry name" value="Carboxypeptidase-like, regulatory domain"/>
    <property type="match status" value="1"/>
</dbReference>
<dbReference type="InterPro" id="IPR037066">
    <property type="entry name" value="Plug_dom_sf"/>
</dbReference>
<comment type="subcellular location">
    <subcellularLocation>
        <location evidence="1 8">Cell outer membrane</location>
        <topology evidence="1 8">Multi-pass membrane protein</topology>
    </subcellularLocation>
</comment>
<dbReference type="Gene3D" id="2.40.170.20">
    <property type="entry name" value="TonB-dependent receptor, beta-barrel domain"/>
    <property type="match status" value="1"/>
</dbReference>
<evidence type="ECO:0000256" key="1">
    <source>
        <dbReference type="ARBA" id="ARBA00004571"/>
    </source>
</evidence>
<feature type="signal peptide" evidence="9">
    <location>
        <begin position="1"/>
        <end position="21"/>
    </location>
</feature>
<dbReference type="RefSeq" id="WP_215759600.1">
    <property type="nucleotide sequence ID" value="NZ_JAHKBE010000015.1"/>
</dbReference>
<keyword evidence="7 8" id="KW-0998">Cell outer membrane</keyword>
<evidence type="ECO:0000313" key="11">
    <source>
        <dbReference type="EMBL" id="MEQ2486518.1"/>
    </source>
</evidence>
<reference evidence="11 12" key="1">
    <citation type="submission" date="2024-04" db="EMBL/GenBank/DDBJ databases">
        <title>Human intestinal bacterial collection.</title>
        <authorList>
            <person name="Pauvert C."/>
            <person name="Hitch T.C.A."/>
            <person name="Clavel T."/>
        </authorList>
    </citation>
    <scope>NUCLEOTIDE SEQUENCE [LARGE SCALE GENOMIC DNA]</scope>
    <source>
        <strain evidence="11 12">CLA-AA-H145</strain>
    </source>
</reference>
<organism evidence="11 12">
    <name type="scientific">Hallella faecis</name>
    <dbReference type="NCBI Taxonomy" id="2841596"/>
    <lineage>
        <taxon>Bacteria</taxon>
        <taxon>Pseudomonadati</taxon>
        <taxon>Bacteroidota</taxon>
        <taxon>Bacteroidia</taxon>
        <taxon>Bacteroidales</taxon>
        <taxon>Prevotellaceae</taxon>
        <taxon>Hallella</taxon>
    </lineage>
</organism>
<keyword evidence="11" id="KW-0675">Receptor</keyword>
<evidence type="ECO:0000256" key="7">
    <source>
        <dbReference type="ARBA" id="ARBA00023237"/>
    </source>
</evidence>
<comment type="similarity">
    <text evidence="8">Belongs to the TonB-dependent receptor family.</text>
</comment>
<dbReference type="Pfam" id="PF07715">
    <property type="entry name" value="Plug"/>
    <property type="match status" value="1"/>
</dbReference>
<dbReference type="PANTHER" id="PTHR30069:SF29">
    <property type="entry name" value="HEMOGLOBIN AND HEMOGLOBIN-HAPTOGLOBIN-BINDING PROTEIN 1-RELATED"/>
    <property type="match status" value="1"/>
</dbReference>
<dbReference type="InterPro" id="IPR012910">
    <property type="entry name" value="Plug_dom"/>
</dbReference>
<dbReference type="Pfam" id="PF13715">
    <property type="entry name" value="CarbopepD_reg_2"/>
    <property type="match status" value="1"/>
</dbReference>
<dbReference type="PANTHER" id="PTHR30069">
    <property type="entry name" value="TONB-DEPENDENT OUTER MEMBRANE RECEPTOR"/>
    <property type="match status" value="1"/>
</dbReference>